<evidence type="ECO:0000313" key="1">
    <source>
        <dbReference type="EMBL" id="TGD19816.1"/>
    </source>
</evidence>
<name>A0A4Z0JAL5_9LACO</name>
<gene>
    <name evidence="1" type="ORF">EGT51_02980</name>
</gene>
<comment type="caution">
    <text evidence="1">The sequence shown here is derived from an EMBL/GenBank/DDBJ whole genome shotgun (WGS) entry which is preliminary data.</text>
</comment>
<protein>
    <submittedName>
        <fullName evidence="1">Uncharacterized protein</fullName>
    </submittedName>
</protein>
<proteinExistence type="predicted"/>
<accession>A0A4Z0JAL5</accession>
<reference evidence="1 2" key="1">
    <citation type="submission" date="2018-10" db="EMBL/GenBank/DDBJ databases">
        <title>Lactobacillus sp. R7 and Lactobacillus sp. R19 isolated from fermented mustard green product of Taiwan.</title>
        <authorList>
            <person name="Lin S.-T."/>
        </authorList>
    </citation>
    <scope>NUCLEOTIDE SEQUENCE [LARGE SCALE GENOMIC DNA]</scope>
    <source>
        <strain evidence="1 2">BCRC 81129</strain>
    </source>
</reference>
<dbReference type="AlphaFoldDB" id="A0A4Z0JAL5"/>
<dbReference type="EMBL" id="RKLX01000003">
    <property type="protein sequence ID" value="TGD19816.1"/>
    <property type="molecule type" value="Genomic_DNA"/>
</dbReference>
<evidence type="ECO:0000313" key="2">
    <source>
        <dbReference type="Proteomes" id="UP000297348"/>
    </source>
</evidence>
<keyword evidence="2" id="KW-1185">Reference proteome</keyword>
<dbReference type="Proteomes" id="UP000297348">
    <property type="component" value="Unassembled WGS sequence"/>
</dbReference>
<sequence length="68" mass="7196">MLYWPPAVAVNMGWNAVGGPVEPKDGLALALSRKSRLKDASCLSGMNRAAKTTPTAEPIFTTTLGYDS</sequence>
<organism evidence="1 2">
    <name type="scientific">Levilactobacillus suantsaiihabitans</name>
    <dbReference type="NCBI Taxonomy" id="2487722"/>
    <lineage>
        <taxon>Bacteria</taxon>
        <taxon>Bacillati</taxon>
        <taxon>Bacillota</taxon>
        <taxon>Bacilli</taxon>
        <taxon>Lactobacillales</taxon>
        <taxon>Lactobacillaceae</taxon>
        <taxon>Levilactobacillus</taxon>
    </lineage>
</organism>